<sequence length="551" mass="64083">MNYPYANTSYNYGDFFPRNDEVQDLKKSLSQRDELIATLMQKVEALEVKSQSKTKKKSNTSTEKRNSVSKQIKSSSRSRKHKGNKSLQALKKRHPLQMLTCEVPEDFKFTKDVMFVHIRILWGMLEEHAVPPKPDNSLLKEFNQRFSTNEQLQSAATSQTGGNLITEKEVQTLRDARAGRKKVGKHIVYLENFYFLYIRSLLSKLGIRVWAPDLEEAPGFLYNEACRTVAIMTFCQLTCSGAYQYMRANLKYLNNISLLHRTYDHFVHYLMSEKYKKEMKEAGKNLDEDQKRPAQRRYKFAVANYYPNQYLNVIKDINSHSDDEFFPEFNAYATKELLYRSETANVFFRNLDRRMKDNNKIFGKSAPLRPRCRPIVPIRSASTKVPRNMPLDFYPPDWFNKLNYAQRSSIANARQVAFVPLSIVEMSNNIHPDENLRDKAFNKKYWEAVTQPYDLSHEGAESSDNDDDDDENSEENEYSDGDIIDLGNGESDESSEEEGEINEANNDQGAHEGRARWTQEVDEEMADAFDQQPRQVGHPFFKEQLDTNVWH</sequence>
<feature type="region of interest" description="Disordered" evidence="1">
    <location>
        <begin position="453"/>
        <end position="551"/>
    </location>
</feature>
<evidence type="ECO:0000256" key="1">
    <source>
        <dbReference type="SAM" id="MobiDB-lite"/>
    </source>
</evidence>
<dbReference type="OrthoDB" id="3056461at2759"/>
<feature type="compositionally biased region" description="Basic residues" evidence="1">
    <location>
        <begin position="76"/>
        <end position="91"/>
    </location>
</feature>
<gene>
    <name evidence="2" type="ORF">O181_107445</name>
</gene>
<evidence type="ECO:0000313" key="3">
    <source>
        <dbReference type="Proteomes" id="UP000765509"/>
    </source>
</evidence>
<protein>
    <submittedName>
        <fullName evidence="2">Uncharacterized protein</fullName>
    </submittedName>
</protein>
<feature type="compositionally biased region" description="Acidic residues" evidence="1">
    <location>
        <begin position="490"/>
        <end position="501"/>
    </location>
</feature>
<organism evidence="2 3">
    <name type="scientific">Austropuccinia psidii MF-1</name>
    <dbReference type="NCBI Taxonomy" id="1389203"/>
    <lineage>
        <taxon>Eukaryota</taxon>
        <taxon>Fungi</taxon>
        <taxon>Dikarya</taxon>
        <taxon>Basidiomycota</taxon>
        <taxon>Pucciniomycotina</taxon>
        <taxon>Pucciniomycetes</taxon>
        <taxon>Pucciniales</taxon>
        <taxon>Sphaerophragmiaceae</taxon>
        <taxon>Austropuccinia</taxon>
    </lineage>
</organism>
<evidence type="ECO:0000313" key="2">
    <source>
        <dbReference type="EMBL" id="MBW0567730.1"/>
    </source>
</evidence>
<dbReference type="AlphaFoldDB" id="A0A9Q3JUG2"/>
<feature type="region of interest" description="Disordered" evidence="1">
    <location>
        <begin position="47"/>
        <end position="91"/>
    </location>
</feature>
<feature type="compositionally biased region" description="Basic and acidic residues" evidence="1">
    <location>
        <begin position="509"/>
        <end position="519"/>
    </location>
</feature>
<keyword evidence="3" id="KW-1185">Reference proteome</keyword>
<dbReference type="EMBL" id="AVOT02081334">
    <property type="protein sequence ID" value="MBW0567730.1"/>
    <property type="molecule type" value="Genomic_DNA"/>
</dbReference>
<feature type="compositionally biased region" description="Acidic residues" evidence="1">
    <location>
        <begin position="461"/>
        <end position="483"/>
    </location>
</feature>
<comment type="caution">
    <text evidence="2">The sequence shown here is derived from an EMBL/GenBank/DDBJ whole genome shotgun (WGS) entry which is preliminary data.</text>
</comment>
<reference evidence="2" key="1">
    <citation type="submission" date="2021-03" db="EMBL/GenBank/DDBJ databases">
        <title>Draft genome sequence of rust myrtle Austropuccinia psidii MF-1, a brazilian biotype.</title>
        <authorList>
            <person name="Quecine M.C."/>
            <person name="Pachon D.M.R."/>
            <person name="Bonatelli M.L."/>
            <person name="Correr F.H."/>
            <person name="Franceschini L.M."/>
            <person name="Leite T.F."/>
            <person name="Margarido G.R.A."/>
            <person name="Almeida C.A."/>
            <person name="Ferrarezi J.A."/>
            <person name="Labate C.A."/>
        </authorList>
    </citation>
    <scope>NUCLEOTIDE SEQUENCE</scope>
    <source>
        <strain evidence="2">MF-1</strain>
    </source>
</reference>
<accession>A0A9Q3JUG2</accession>
<proteinExistence type="predicted"/>
<name>A0A9Q3JUG2_9BASI</name>
<dbReference type="Proteomes" id="UP000765509">
    <property type="component" value="Unassembled WGS sequence"/>
</dbReference>